<dbReference type="InterPro" id="IPR015422">
    <property type="entry name" value="PyrdxlP-dep_Trfase_small"/>
</dbReference>
<evidence type="ECO:0000259" key="4">
    <source>
        <dbReference type="Pfam" id="PF00155"/>
    </source>
</evidence>
<dbReference type="Gene3D" id="3.40.640.10">
    <property type="entry name" value="Type I PLP-dependent aspartate aminotransferase-like (Major domain)"/>
    <property type="match status" value="1"/>
</dbReference>
<comment type="cofactor">
    <cofactor evidence="1 3">
        <name>pyridoxal 5'-phosphate</name>
        <dbReference type="ChEBI" id="CHEBI:597326"/>
    </cofactor>
</comment>
<dbReference type="AlphaFoldDB" id="A0A9D1LPH8"/>
<reference evidence="5" key="2">
    <citation type="journal article" date="2021" name="PeerJ">
        <title>Extensive microbial diversity within the chicken gut microbiome revealed by metagenomics and culture.</title>
        <authorList>
            <person name="Gilroy R."/>
            <person name="Ravi A."/>
            <person name="Getino M."/>
            <person name="Pursley I."/>
            <person name="Horton D.L."/>
            <person name="Alikhan N.F."/>
            <person name="Baker D."/>
            <person name="Gharbi K."/>
            <person name="Hall N."/>
            <person name="Watson M."/>
            <person name="Adriaenssens E.M."/>
            <person name="Foster-Nyarko E."/>
            <person name="Jarju S."/>
            <person name="Secka A."/>
            <person name="Antonio M."/>
            <person name="Oren A."/>
            <person name="Chaudhuri R.R."/>
            <person name="La Ragione R."/>
            <person name="Hildebrand F."/>
            <person name="Pallen M.J."/>
        </authorList>
    </citation>
    <scope>NUCLEOTIDE SEQUENCE</scope>
    <source>
        <strain evidence="5">ChiSxjej2B14-8506</strain>
    </source>
</reference>
<evidence type="ECO:0000256" key="1">
    <source>
        <dbReference type="ARBA" id="ARBA00001933"/>
    </source>
</evidence>
<name>A0A9D1LPH8_9FIRM</name>
<dbReference type="EMBL" id="DVNK01000001">
    <property type="protein sequence ID" value="HIU45643.1"/>
    <property type="molecule type" value="Genomic_DNA"/>
</dbReference>
<sequence length="351" mass="37883">MQHGGNVWEGGEPTQWLDYSANLRPEGIPAWVRERMGRGLTDARYYPDLAMRGARSSLAAFAGVAGNCLLPTAGGIAAIDLACALAAGRVLIMPPTFGEYVRRARAHGHETAVYAGPGSRAWGDLTRGGFGPVETELRAGDTLFVCNPNNPTGEALTRDEVLALAEYARARGASLVVDEAFIDYCPELSVRAVAARGELPLIVVASLTKVLSVPGARLGYMVAGAELIERAERLALPWALNSCAACIAEGVAAHAPDIAAENGLNVKRRQAFERALSELGVHVYPSRANFLLLRFERSAEDLARQLKQQRILTRDCASFGVLDERYMRIAVKTDAENRHFVDVLRDALAES</sequence>
<dbReference type="PANTHER" id="PTHR42885:SF1">
    <property type="entry name" value="THREONINE-PHOSPHATE DECARBOXYLASE"/>
    <property type="match status" value="1"/>
</dbReference>
<dbReference type="InterPro" id="IPR015421">
    <property type="entry name" value="PyrdxlP-dep_Trfase_major"/>
</dbReference>
<keyword evidence="2" id="KW-0663">Pyridoxal phosphate</keyword>
<dbReference type="GO" id="GO:0030170">
    <property type="term" value="F:pyridoxal phosphate binding"/>
    <property type="evidence" value="ECO:0007669"/>
    <property type="project" value="InterPro"/>
</dbReference>
<dbReference type="InterPro" id="IPR004838">
    <property type="entry name" value="NHTrfase_class1_PyrdxlP-BS"/>
</dbReference>
<gene>
    <name evidence="5" type="ORF">IAC59_00105</name>
</gene>
<feature type="domain" description="Aminotransferase class I/classII large" evidence="4">
    <location>
        <begin position="51"/>
        <end position="344"/>
    </location>
</feature>
<dbReference type="Gene3D" id="3.90.1150.10">
    <property type="entry name" value="Aspartate Aminotransferase, domain 1"/>
    <property type="match status" value="1"/>
</dbReference>
<dbReference type="EC" id="2.6.1.-" evidence="3"/>
<dbReference type="GO" id="GO:0008483">
    <property type="term" value="F:transaminase activity"/>
    <property type="evidence" value="ECO:0007669"/>
    <property type="project" value="UniProtKB-KW"/>
</dbReference>
<keyword evidence="3" id="KW-0808">Transferase</keyword>
<dbReference type="PANTHER" id="PTHR42885">
    <property type="entry name" value="HISTIDINOL-PHOSPHATE AMINOTRANSFERASE-RELATED"/>
    <property type="match status" value="1"/>
</dbReference>
<dbReference type="SUPFAM" id="SSF53383">
    <property type="entry name" value="PLP-dependent transferases"/>
    <property type="match status" value="1"/>
</dbReference>
<dbReference type="CDD" id="cd00609">
    <property type="entry name" value="AAT_like"/>
    <property type="match status" value="1"/>
</dbReference>
<dbReference type="InterPro" id="IPR004839">
    <property type="entry name" value="Aminotransferase_I/II_large"/>
</dbReference>
<protein>
    <recommendedName>
        <fullName evidence="3">Aminotransferase</fullName>
        <ecNumber evidence="3">2.6.1.-</ecNumber>
    </recommendedName>
</protein>
<keyword evidence="3 5" id="KW-0032">Aminotransferase</keyword>
<dbReference type="Pfam" id="PF00155">
    <property type="entry name" value="Aminotran_1_2"/>
    <property type="match status" value="1"/>
</dbReference>
<evidence type="ECO:0000256" key="3">
    <source>
        <dbReference type="RuleBase" id="RU000481"/>
    </source>
</evidence>
<reference evidence="5" key="1">
    <citation type="submission" date="2020-10" db="EMBL/GenBank/DDBJ databases">
        <authorList>
            <person name="Gilroy R."/>
        </authorList>
    </citation>
    <scope>NUCLEOTIDE SEQUENCE</scope>
    <source>
        <strain evidence="5">ChiSxjej2B14-8506</strain>
    </source>
</reference>
<proteinExistence type="inferred from homology"/>
<dbReference type="Proteomes" id="UP000824123">
    <property type="component" value="Unassembled WGS sequence"/>
</dbReference>
<dbReference type="InterPro" id="IPR015424">
    <property type="entry name" value="PyrdxlP-dep_Trfase"/>
</dbReference>
<organism evidence="5 6">
    <name type="scientific">Candidatus Fimadaptatus faecigallinarum</name>
    <dbReference type="NCBI Taxonomy" id="2840814"/>
    <lineage>
        <taxon>Bacteria</taxon>
        <taxon>Bacillati</taxon>
        <taxon>Bacillota</taxon>
        <taxon>Clostridia</taxon>
        <taxon>Eubacteriales</taxon>
        <taxon>Candidatus Fimadaptatus</taxon>
    </lineage>
</organism>
<dbReference type="PROSITE" id="PS00105">
    <property type="entry name" value="AA_TRANSFER_CLASS_1"/>
    <property type="match status" value="1"/>
</dbReference>
<comment type="caution">
    <text evidence="5">The sequence shown here is derived from an EMBL/GenBank/DDBJ whole genome shotgun (WGS) entry which is preliminary data.</text>
</comment>
<comment type="similarity">
    <text evidence="3">Belongs to the class-I pyridoxal-phosphate-dependent aminotransferase family.</text>
</comment>
<evidence type="ECO:0000313" key="6">
    <source>
        <dbReference type="Proteomes" id="UP000824123"/>
    </source>
</evidence>
<evidence type="ECO:0000256" key="2">
    <source>
        <dbReference type="ARBA" id="ARBA00022898"/>
    </source>
</evidence>
<evidence type="ECO:0000313" key="5">
    <source>
        <dbReference type="EMBL" id="HIU45643.1"/>
    </source>
</evidence>
<accession>A0A9D1LPH8</accession>